<dbReference type="EMBL" id="HBUE01321726">
    <property type="protein sequence ID" value="CAG6588579.1"/>
    <property type="molecule type" value="Transcribed_RNA"/>
</dbReference>
<sequence>MSTVTPNRITNRSDANPITITAMAHCGRKRSSSSAVTVGRICFGMTVKSVDTGSTLNLPSRNTSFTRGTAVCKFSFTCLLCRSSPSSPSSSKSVLGSGVVVVGTGAGVNASWNSFLISSVLTSRVKSVNSTK</sequence>
<evidence type="ECO:0000313" key="1">
    <source>
        <dbReference type="EMBL" id="CAG6493013.1"/>
    </source>
</evidence>
<dbReference type="EMBL" id="HBUE01215200">
    <property type="protein sequence ID" value="CAG6536587.1"/>
    <property type="molecule type" value="Transcribed_RNA"/>
</dbReference>
<organism evidence="1">
    <name type="scientific">Culex pipiens</name>
    <name type="common">House mosquito</name>
    <dbReference type="NCBI Taxonomy" id="7175"/>
    <lineage>
        <taxon>Eukaryota</taxon>
        <taxon>Metazoa</taxon>
        <taxon>Ecdysozoa</taxon>
        <taxon>Arthropoda</taxon>
        <taxon>Hexapoda</taxon>
        <taxon>Insecta</taxon>
        <taxon>Pterygota</taxon>
        <taxon>Neoptera</taxon>
        <taxon>Endopterygota</taxon>
        <taxon>Diptera</taxon>
        <taxon>Nematocera</taxon>
        <taxon>Culicoidea</taxon>
        <taxon>Culicidae</taxon>
        <taxon>Culicinae</taxon>
        <taxon>Culicini</taxon>
        <taxon>Culex</taxon>
        <taxon>Culex</taxon>
    </lineage>
</organism>
<protein>
    <submittedName>
        <fullName evidence="1">(northern house mosquito) hypothetical protein</fullName>
    </submittedName>
</protein>
<dbReference type="EMBL" id="HBUE01321728">
    <property type="protein sequence ID" value="CAG6588584.1"/>
    <property type="molecule type" value="Transcribed_RNA"/>
</dbReference>
<accession>A0A8D8CFL1</accession>
<dbReference type="AlphaFoldDB" id="A0A8D8CFL1"/>
<dbReference type="EMBL" id="HBUE01215202">
    <property type="protein sequence ID" value="CAG6536592.1"/>
    <property type="molecule type" value="Transcribed_RNA"/>
</dbReference>
<proteinExistence type="predicted"/>
<dbReference type="EMBL" id="HBUE01122439">
    <property type="protein sequence ID" value="CAG6493013.1"/>
    <property type="molecule type" value="Transcribed_RNA"/>
</dbReference>
<reference evidence="1" key="1">
    <citation type="submission" date="2021-05" db="EMBL/GenBank/DDBJ databases">
        <authorList>
            <person name="Alioto T."/>
            <person name="Alioto T."/>
            <person name="Gomez Garrido J."/>
        </authorList>
    </citation>
    <scope>NUCLEOTIDE SEQUENCE</scope>
</reference>
<name>A0A8D8CFL1_CULPI</name>